<proteinExistence type="predicted"/>
<accession>A0A7S0FF48</accession>
<reference evidence="1" key="1">
    <citation type="submission" date="2021-01" db="EMBL/GenBank/DDBJ databases">
        <authorList>
            <person name="Corre E."/>
            <person name="Pelletier E."/>
            <person name="Niang G."/>
            <person name="Scheremetjew M."/>
            <person name="Finn R."/>
            <person name="Kale V."/>
            <person name="Holt S."/>
            <person name="Cochrane G."/>
            <person name="Meng A."/>
            <person name="Brown T."/>
            <person name="Cohen L."/>
        </authorList>
    </citation>
    <scope>NUCLEOTIDE SEQUENCE</scope>
    <source>
        <strain evidence="1">Pbaha01</strain>
    </source>
</reference>
<organism evidence="1">
    <name type="scientific">Pyrodinium bahamense</name>
    <dbReference type="NCBI Taxonomy" id="73915"/>
    <lineage>
        <taxon>Eukaryota</taxon>
        <taxon>Sar</taxon>
        <taxon>Alveolata</taxon>
        <taxon>Dinophyceae</taxon>
        <taxon>Gonyaulacales</taxon>
        <taxon>Pyrocystaceae</taxon>
        <taxon>Pyrodinium</taxon>
    </lineage>
</organism>
<gene>
    <name evidence="1" type="ORF">PBAH0796_LOCUS11618</name>
</gene>
<sequence>MVDVCIRTSALQAVGGMKALKAVVVPTPPAGLSGLAATEHMRACIIFVEQAVKARRQLEEALDMAMRAVLPEVDPNVSLPRGKMEQRFKKLAAIPELLEDFNDDHENIATPFG</sequence>
<dbReference type="EMBL" id="HBEG01019145">
    <property type="protein sequence ID" value="CAD8356251.1"/>
    <property type="molecule type" value="Transcribed_RNA"/>
</dbReference>
<dbReference type="AlphaFoldDB" id="A0A7S0FF48"/>
<evidence type="ECO:0000313" key="1">
    <source>
        <dbReference type="EMBL" id="CAD8356251.1"/>
    </source>
</evidence>
<protein>
    <submittedName>
        <fullName evidence="1">Uncharacterized protein</fullName>
    </submittedName>
</protein>
<name>A0A7S0FF48_9DINO</name>